<proteinExistence type="predicted"/>
<accession>A0A2A4GXK6</accession>
<name>A0A2A4GXK6_9STAP</name>
<dbReference type="AlphaFoldDB" id="A0A2A4GXK6"/>
<evidence type="ECO:0000313" key="1">
    <source>
        <dbReference type="EMBL" id="PCF55556.1"/>
    </source>
</evidence>
<comment type="caution">
    <text evidence="1">The sequence shown here is derived from an EMBL/GenBank/DDBJ whole genome shotgun (WGS) entry which is preliminary data.</text>
</comment>
<organism evidence="1 2">
    <name type="scientific">Staphylococcus delphini</name>
    <dbReference type="NCBI Taxonomy" id="53344"/>
    <lineage>
        <taxon>Bacteria</taxon>
        <taxon>Bacillati</taxon>
        <taxon>Bacillota</taxon>
        <taxon>Bacilli</taxon>
        <taxon>Bacillales</taxon>
        <taxon>Staphylococcaceae</taxon>
        <taxon>Staphylococcus</taxon>
        <taxon>Staphylococcus intermedius group</taxon>
    </lineage>
</organism>
<sequence>MKLWLYVGRYVRIEVTDGEQFVGKAVDYEDEIANNSGEASICLDIRGRLVEFDESEIKSIVILD</sequence>
<reference evidence="1 2" key="1">
    <citation type="journal article" date="2017" name="PLoS ONE">
        <title>Development of a real-time PCR for detection of Staphylococcus pseudintermedius using a novel automated comparison of whole-genome sequences.</title>
        <authorList>
            <person name="Verstappen K.M."/>
            <person name="Huijbregts L."/>
            <person name="Spaninks M."/>
            <person name="Wagenaar J.A."/>
            <person name="Fluit A.C."/>
            <person name="Duim B."/>
        </authorList>
    </citation>
    <scope>NUCLEOTIDE SEQUENCE [LARGE SCALE GENOMIC DNA]</scope>
    <source>
        <strain evidence="1 2">215070706401-1</strain>
    </source>
</reference>
<evidence type="ECO:0000313" key="2">
    <source>
        <dbReference type="Proteomes" id="UP000218335"/>
    </source>
</evidence>
<dbReference type="EMBL" id="MWUU01000006">
    <property type="protein sequence ID" value="PCF55556.1"/>
    <property type="molecule type" value="Genomic_DNA"/>
</dbReference>
<dbReference type="RefSeq" id="WP_096592461.1">
    <property type="nucleotide sequence ID" value="NZ_MWRM01000001.1"/>
</dbReference>
<dbReference type="Proteomes" id="UP000218335">
    <property type="component" value="Unassembled WGS sequence"/>
</dbReference>
<gene>
    <name evidence="1" type="ORF">B5C08_05810</name>
</gene>
<protein>
    <submittedName>
        <fullName evidence="1">LSM domain protein</fullName>
    </submittedName>
</protein>